<feature type="domain" description="Endonuclease GajA/Old nuclease/RecF-like AAA" evidence="1">
    <location>
        <begin position="1"/>
        <end position="367"/>
    </location>
</feature>
<sequence>MQIKELKIDNFKGITSIEFRPKKINLIVGRNNTGKTSVLEAINLLFNPENIVQMYDKHLSDIIYTGAEYSEIAIEIDKSKKKLRISKPDKSEVIYQFKKDIIEAFIRALNKFFTLINLPENTIDTEEIRHELENKTDESIIPDIINIISKKSVGLLKDSEDKTVKYHLPFSEYSRISSILRPIWLDIFKQIPKQVRKSVNEKVLEQNYVLSVINANMFEMFFSPFEHLVKISEEKDAVLIKNLIDVKFESEEKDAEIKRKIRNIESIIKEYNLIENLERLDFDYVTFKDNEKLTFIPFEFLGDGFKAITGLLWYLSSQNIKNKIVLLDEPEIHMHPGYILELIKILIKFSDKLNIQFFITTHSSDLIDLFVSEDLLHEEQKYLKEELLVIRVEKIDDISLPEYLNYNDAKSTKDELLFDLRGI</sequence>
<dbReference type="InterPro" id="IPR051396">
    <property type="entry name" value="Bact_Antivir_Def_Nuclease"/>
</dbReference>
<organism evidence="2">
    <name type="scientific">groundwater metagenome</name>
    <dbReference type="NCBI Taxonomy" id="717931"/>
    <lineage>
        <taxon>unclassified sequences</taxon>
        <taxon>metagenomes</taxon>
        <taxon>ecological metagenomes</taxon>
    </lineage>
</organism>
<dbReference type="InterPro" id="IPR041685">
    <property type="entry name" value="AAA_GajA/Old/RecF-like"/>
</dbReference>
<accession>A0A098E8L5</accession>
<gene>
    <name evidence="2" type="ORF">MSIBF_A1730010</name>
</gene>
<dbReference type="PANTHER" id="PTHR43581:SF4">
    <property type="entry name" value="ATP_GTP PHOSPHATASE"/>
    <property type="match status" value="1"/>
</dbReference>
<protein>
    <recommendedName>
        <fullName evidence="1">Endonuclease GajA/Old nuclease/RecF-like AAA domain-containing protein</fullName>
    </recommendedName>
</protein>
<dbReference type="SUPFAM" id="SSF52540">
    <property type="entry name" value="P-loop containing nucleoside triphosphate hydrolases"/>
    <property type="match status" value="1"/>
</dbReference>
<reference evidence="2" key="1">
    <citation type="submission" date="2014-09" db="EMBL/GenBank/DDBJ databases">
        <authorList>
            <person name="Probst J Alexander"/>
        </authorList>
    </citation>
    <scope>NUCLEOTIDE SEQUENCE</scope>
</reference>
<dbReference type="PANTHER" id="PTHR43581">
    <property type="entry name" value="ATP/GTP PHOSPHATASE"/>
    <property type="match status" value="1"/>
</dbReference>
<evidence type="ECO:0000259" key="1">
    <source>
        <dbReference type="Pfam" id="PF13175"/>
    </source>
</evidence>
<evidence type="ECO:0000313" key="2">
    <source>
        <dbReference type="EMBL" id="CEG11841.1"/>
    </source>
</evidence>
<proteinExistence type="predicted"/>
<name>A0A098E8L5_9ZZZZ</name>
<dbReference type="EMBL" id="CCXY01000083">
    <property type="protein sequence ID" value="CEG11841.1"/>
    <property type="molecule type" value="Genomic_DNA"/>
</dbReference>
<dbReference type="Pfam" id="PF13175">
    <property type="entry name" value="AAA_15"/>
    <property type="match status" value="1"/>
</dbReference>
<dbReference type="Gene3D" id="3.40.50.300">
    <property type="entry name" value="P-loop containing nucleotide triphosphate hydrolases"/>
    <property type="match status" value="1"/>
</dbReference>
<dbReference type="InterPro" id="IPR027417">
    <property type="entry name" value="P-loop_NTPase"/>
</dbReference>
<dbReference type="AlphaFoldDB" id="A0A098E8L5"/>